<evidence type="ECO:0000259" key="2">
    <source>
        <dbReference type="Pfam" id="PF02201"/>
    </source>
</evidence>
<evidence type="ECO:0000313" key="3">
    <source>
        <dbReference type="EMBL" id="KAF6071788.1"/>
    </source>
</evidence>
<gene>
    <name evidence="3" type="ORF">FOB64_001008</name>
</gene>
<dbReference type="Pfam" id="PF02201">
    <property type="entry name" value="SWIB"/>
    <property type="match status" value="1"/>
</dbReference>
<name>A0A8H6F598_CANAX</name>
<reference evidence="3 4" key="1">
    <citation type="submission" date="2020-03" db="EMBL/GenBank/DDBJ databases">
        <title>FDA dAtabase for Regulatory Grade micrObial Sequences (FDA-ARGOS): Supporting development and validation of Infectious Disease Dx tests.</title>
        <authorList>
            <person name="Campos J."/>
            <person name="Goldberg B."/>
            <person name="Tallon L."/>
            <person name="Sadzewicz L."/>
            <person name="Vavikolanu K."/>
            <person name="Mehta A."/>
            <person name="Aluvathingal J."/>
            <person name="Nadendla S."/>
            <person name="Nandy P."/>
            <person name="Geyer C."/>
            <person name="Yan Y."/>
            <person name="Sichtig H."/>
        </authorList>
    </citation>
    <scope>NUCLEOTIDE SEQUENCE [LARGE SCALE GENOMIC DNA]</scope>
    <source>
        <strain evidence="3 4">FDAARGOS_656</strain>
    </source>
</reference>
<evidence type="ECO:0000313" key="4">
    <source>
        <dbReference type="Proteomes" id="UP000536275"/>
    </source>
</evidence>
<dbReference type="InterPro" id="IPR036885">
    <property type="entry name" value="SWIB_MDM2_dom_sf"/>
</dbReference>
<dbReference type="EMBL" id="JABWAD010000013">
    <property type="protein sequence ID" value="KAF6071788.1"/>
    <property type="molecule type" value="Genomic_DNA"/>
</dbReference>
<evidence type="ECO:0000256" key="1">
    <source>
        <dbReference type="SAM" id="MobiDB-lite"/>
    </source>
</evidence>
<proteinExistence type="predicted"/>
<organism evidence="3 4">
    <name type="scientific">Candida albicans</name>
    <name type="common">Yeast</name>
    <dbReference type="NCBI Taxonomy" id="5476"/>
    <lineage>
        <taxon>Eukaryota</taxon>
        <taxon>Fungi</taxon>
        <taxon>Dikarya</taxon>
        <taxon>Ascomycota</taxon>
        <taxon>Saccharomycotina</taxon>
        <taxon>Pichiomycetes</taxon>
        <taxon>Debaryomycetaceae</taxon>
        <taxon>Candida/Lodderomyces clade</taxon>
        <taxon>Candida</taxon>
    </lineage>
</organism>
<feature type="region of interest" description="Disordered" evidence="1">
    <location>
        <begin position="1"/>
        <end position="25"/>
    </location>
</feature>
<comment type="caution">
    <text evidence="3">The sequence shown here is derived from an EMBL/GenBank/DDBJ whole genome shotgun (WGS) entry which is preliminary data.</text>
</comment>
<dbReference type="AlphaFoldDB" id="A0A8H6F598"/>
<dbReference type="InterPro" id="IPR003121">
    <property type="entry name" value="SWIB_MDM2_domain"/>
</dbReference>
<feature type="compositionally biased region" description="Low complexity" evidence="1">
    <location>
        <begin position="1"/>
        <end position="10"/>
    </location>
</feature>
<feature type="domain" description="DM2" evidence="2">
    <location>
        <begin position="227"/>
        <end position="300"/>
    </location>
</feature>
<dbReference type="Gene3D" id="1.10.245.10">
    <property type="entry name" value="SWIB/MDM2 domain"/>
    <property type="match status" value="1"/>
</dbReference>
<dbReference type="PANTHER" id="PTHR13844">
    <property type="entry name" value="SWI/SNF-RELATED MATRIX-ASSOCIATED ACTIN-DEPENDENT REGULATOR OF CHROMATIN SUBFAMILY D"/>
    <property type="match status" value="1"/>
</dbReference>
<sequence>MQSIPQQQVPHHPPPANKPRPNAAAVPTISYQPTDIIIPTQLYDKIGNLGEYKRLQEAEKKLDLLIARKSLDFQAIQQKSIHPHEYRPSTGVLRIFIYNTCENQPWQKQLLQQKGLPVPDPTLAESSWTLRIEGKFISDIPDEQQQIDETFKFSSFLSAISVDLLPNENYPNIQESQSHIIEWRDDGPNANKPPASVSFDGLDIKRNGIFNIKAKIALLVKNHSNSLKLSEEMSRFVGKQECSQQELLYIIWQYVLFKADDKDSSDDDLTLVEADDLLFELLKVKTFKFSDLYKLTQAHFVPREPIIVDYEVNTRKSTTLGNVVLDIPVELPLNLLKAQKELLDVNKTAFENLAKADSTISQLDQRISLAIIALQNANSREKFYRELSDDPVKFIENWLESQAETLKALKSDEGYDEEVVRRAKYFEENEHLIKEKIELLLGSNKF</sequence>
<dbReference type="Proteomes" id="UP000536275">
    <property type="component" value="Unassembled WGS sequence"/>
</dbReference>
<dbReference type="SUPFAM" id="SSF47592">
    <property type="entry name" value="SWIB/MDM2 domain"/>
    <property type="match status" value="1"/>
</dbReference>
<accession>A0A8H6F598</accession>
<protein>
    <submittedName>
        <fullName evidence="3">SWIB/MDM2 domain family protein</fullName>
    </submittedName>
</protein>